<reference evidence="7" key="1">
    <citation type="journal article" date="2020" name="mSystems">
        <title>Genome- and Community-Level Interaction Insights into Carbon Utilization and Element Cycling Functions of Hydrothermarchaeota in Hydrothermal Sediment.</title>
        <authorList>
            <person name="Zhou Z."/>
            <person name="Liu Y."/>
            <person name="Xu W."/>
            <person name="Pan J."/>
            <person name="Luo Z.H."/>
            <person name="Li M."/>
        </authorList>
    </citation>
    <scope>NUCLEOTIDE SEQUENCE [LARGE SCALE GENOMIC DNA]</scope>
    <source>
        <strain evidence="7">SpSt-289</strain>
    </source>
</reference>
<evidence type="ECO:0000256" key="1">
    <source>
        <dbReference type="ARBA" id="ARBA00004613"/>
    </source>
</evidence>
<keyword evidence="2" id="KW-0964">Secreted</keyword>
<dbReference type="AlphaFoldDB" id="A0A7C1FFH6"/>
<protein>
    <recommendedName>
        <fullName evidence="6">SD-repeat containing protein B domain-containing protein</fullName>
    </recommendedName>
</protein>
<name>A0A7C1FFH6_9CHLR</name>
<sequence>MSPLASVANVARNDCPVFVAGDRWPLCYLRRSFMSVQNESLDMKKSSEHKLSAPELEYKAASQDSLSMFFAAIGGAVLGTLATLLVLAIINGGTLNFTRPERLAVMEANLTRISENVGAVSQNLDIVASQVTEVRDQLASARSELDAAAAKLQDQDSALTNLRNAVAGLAVTGERFDVLVAALDQALISMRKIEGSTVARMPTRAIAAPSILVNDASVPADSIAVLFFVDQNGNGVMDADEVNLTGVTMRVTSADGTLVGEFVSDDAGVMVENLKPGVYTISLVDTAGHATLSEEIEVTVKADAREGQILYVPMAR</sequence>
<dbReference type="GO" id="GO:0005576">
    <property type="term" value="C:extracellular region"/>
    <property type="evidence" value="ECO:0007669"/>
    <property type="project" value="UniProtKB-SubCell"/>
</dbReference>
<dbReference type="InterPro" id="IPR018247">
    <property type="entry name" value="EF_Hand_1_Ca_BS"/>
</dbReference>
<dbReference type="InterPro" id="IPR033764">
    <property type="entry name" value="Sdr_B"/>
</dbReference>
<evidence type="ECO:0000256" key="4">
    <source>
        <dbReference type="SAM" id="Coils"/>
    </source>
</evidence>
<feature type="transmembrane region" description="Helical" evidence="5">
    <location>
        <begin position="66"/>
        <end position="90"/>
    </location>
</feature>
<keyword evidence="4" id="KW-0175">Coiled coil</keyword>
<evidence type="ECO:0000313" key="7">
    <source>
        <dbReference type="EMBL" id="HDX30396.1"/>
    </source>
</evidence>
<comment type="subcellular location">
    <subcellularLocation>
        <location evidence="1">Secreted</location>
    </subcellularLocation>
</comment>
<comment type="caution">
    <text evidence="7">The sequence shown here is derived from an EMBL/GenBank/DDBJ whole genome shotgun (WGS) entry which is preliminary data.</text>
</comment>
<evidence type="ECO:0000256" key="5">
    <source>
        <dbReference type="SAM" id="Phobius"/>
    </source>
</evidence>
<dbReference type="PROSITE" id="PS00018">
    <property type="entry name" value="EF_HAND_1"/>
    <property type="match status" value="1"/>
</dbReference>
<feature type="domain" description="SD-repeat containing protein B" evidence="6">
    <location>
        <begin position="227"/>
        <end position="290"/>
    </location>
</feature>
<dbReference type="InterPro" id="IPR013783">
    <property type="entry name" value="Ig-like_fold"/>
</dbReference>
<dbReference type="Pfam" id="PF17210">
    <property type="entry name" value="SdrD_B"/>
    <property type="match status" value="1"/>
</dbReference>
<evidence type="ECO:0000256" key="3">
    <source>
        <dbReference type="ARBA" id="ARBA00022729"/>
    </source>
</evidence>
<dbReference type="SUPFAM" id="SSF117074">
    <property type="entry name" value="Hypothetical protein PA1324"/>
    <property type="match status" value="1"/>
</dbReference>
<evidence type="ECO:0000256" key="2">
    <source>
        <dbReference type="ARBA" id="ARBA00022525"/>
    </source>
</evidence>
<organism evidence="7">
    <name type="scientific">Caldilinea aerophila</name>
    <dbReference type="NCBI Taxonomy" id="133453"/>
    <lineage>
        <taxon>Bacteria</taxon>
        <taxon>Bacillati</taxon>
        <taxon>Chloroflexota</taxon>
        <taxon>Caldilineae</taxon>
        <taxon>Caldilineales</taxon>
        <taxon>Caldilineaceae</taxon>
        <taxon>Caldilinea</taxon>
    </lineage>
</organism>
<keyword evidence="5" id="KW-1133">Transmembrane helix</keyword>
<feature type="coiled-coil region" evidence="4">
    <location>
        <begin position="131"/>
        <end position="165"/>
    </location>
</feature>
<dbReference type="Gene3D" id="2.60.40.10">
    <property type="entry name" value="Immunoglobulins"/>
    <property type="match status" value="1"/>
</dbReference>
<keyword evidence="5" id="KW-0472">Membrane</keyword>
<keyword evidence="5" id="KW-0812">Transmembrane</keyword>
<accession>A0A7C1FFH6</accession>
<keyword evidence="3" id="KW-0732">Signal</keyword>
<evidence type="ECO:0000259" key="6">
    <source>
        <dbReference type="Pfam" id="PF17210"/>
    </source>
</evidence>
<proteinExistence type="predicted"/>
<gene>
    <name evidence="7" type="ORF">ENQ20_02760</name>
</gene>
<dbReference type="EMBL" id="DSMG01000037">
    <property type="protein sequence ID" value="HDX30396.1"/>
    <property type="molecule type" value="Genomic_DNA"/>
</dbReference>